<evidence type="ECO:0000313" key="3">
    <source>
        <dbReference type="Proteomes" id="UP000551327"/>
    </source>
</evidence>
<evidence type="ECO:0000313" key="2">
    <source>
        <dbReference type="EMBL" id="MBC2668944.1"/>
    </source>
</evidence>
<accession>A0A7X1FXR3</accession>
<feature type="transmembrane region" description="Helical" evidence="1">
    <location>
        <begin position="31"/>
        <end position="51"/>
    </location>
</feature>
<comment type="caution">
    <text evidence="2">The sequence shown here is derived from an EMBL/GenBank/DDBJ whole genome shotgun (WGS) entry which is preliminary data.</text>
</comment>
<gene>
    <name evidence="2" type="ORF">H7F53_07295</name>
</gene>
<sequence>MTLLLLIFAVGAAALAVAALRRRTVLAPGRLVMLAGLVPAVVIMGLLLAGMMAREGAARGDRLALMMIPFIGLAVALAGWTGGALALLLGRKP</sequence>
<evidence type="ECO:0000256" key="1">
    <source>
        <dbReference type="SAM" id="Phobius"/>
    </source>
</evidence>
<reference evidence="2 3" key="1">
    <citation type="submission" date="2020-08" db="EMBL/GenBank/DDBJ databases">
        <title>The genome sequence of type strain Novosphingobium piscinae KCTC 42194.</title>
        <authorList>
            <person name="Liu Y."/>
        </authorList>
    </citation>
    <scope>NUCLEOTIDE SEQUENCE [LARGE SCALE GENOMIC DNA]</scope>
    <source>
        <strain evidence="2 3">KCTC 42194</strain>
    </source>
</reference>
<keyword evidence="1" id="KW-1133">Transmembrane helix</keyword>
<name>A0A7X1FXR3_9SPHN</name>
<dbReference type="RefSeq" id="WP_185678826.1">
    <property type="nucleotide sequence ID" value="NZ_JACLAX010000005.1"/>
</dbReference>
<dbReference type="AlphaFoldDB" id="A0A7X1FXR3"/>
<keyword evidence="1" id="KW-0812">Transmembrane</keyword>
<keyword evidence="1" id="KW-0472">Membrane</keyword>
<organism evidence="2 3">
    <name type="scientific">Novosphingobium piscinae</name>
    <dbReference type="NCBI Taxonomy" id="1507448"/>
    <lineage>
        <taxon>Bacteria</taxon>
        <taxon>Pseudomonadati</taxon>
        <taxon>Pseudomonadota</taxon>
        <taxon>Alphaproteobacteria</taxon>
        <taxon>Sphingomonadales</taxon>
        <taxon>Sphingomonadaceae</taxon>
        <taxon>Novosphingobium</taxon>
    </lineage>
</organism>
<dbReference type="Proteomes" id="UP000551327">
    <property type="component" value="Unassembled WGS sequence"/>
</dbReference>
<keyword evidence="3" id="KW-1185">Reference proteome</keyword>
<feature type="transmembrane region" description="Helical" evidence="1">
    <location>
        <begin position="63"/>
        <end position="89"/>
    </location>
</feature>
<protein>
    <submittedName>
        <fullName evidence="2">Uncharacterized protein</fullName>
    </submittedName>
</protein>
<proteinExistence type="predicted"/>
<dbReference type="EMBL" id="JACLAX010000005">
    <property type="protein sequence ID" value="MBC2668944.1"/>
    <property type="molecule type" value="Genomic_DNA"/>
</dbReference>